<dbReference type="InterPro" id="IPR037365">
    <property type="entry name" value="Slowmo/Ups"/>
</dbReference>
<dbReference type="InterPro" id="IPR006797">
    <property type="entry name" value="PRELI/MSF1_dom"/>
</dbReference>
<dbReference type="Pfam" id="PF04707">
    <property type="entry name" value="PRELI"/>
    <property type="match status" value="1"/>
</dbReference>
<accession>A0AAV4AA52</accession>
<gene>
    <name evidence="2" type="ORF">PoB_003455600</name>
</gene>
<dbReference type="Proteomes" id="UP000735302">
    <property type="component" value="Unassembled WGS sequence"/>
</dbReference>
<feature type="domain" description="PRELI/MSF1" evidence="1">
    <location>
        <begin position="2"/>
        <end position="175"/>
    </location>
</feature>
<comment type="caution">
    <text evidence="2">The sequence shown here is derived from an EMBL/GenBank/DDBJ whole genome shotgun (WGS) entry which is preliminary data.</text>
</comment>
<protein>
    <submittedName>
        <fullName evidence="2">Preli domain-containing protein 2</fullName>
    </submittedName>
</protein>
<sequence>MVVTIDFKHVFKHPLPLVAETHLTKYPNDKDKWVFKVETIERKIDLAKGLDYRRRWAFCENIIPNILRQVSLLNVKELILEEEAWLNIHSGHLKLKSRNITWANYASMSEESKFAHSADNPNWTVFEQHGKIDIHSLGPLTGLLEVFAGKIIKYGVHKTVRIMEELLSEKSGKSGFDS</sequence>
<keyword evidence="3" id="KW-1185">Reference proteome</keyword>
<dbReference type="PANTHER" id="PTHR11158">
    <property type="entry name" value="MSF1/PX19 RELATED"/>
    <property type="match status" value="1"/>
</dbReference>
<evidence type="ECO:0000313" key="3">
    <source>
        <dbReference type="Proteomes" id="UP000735302"/>
    </source>
</evidence>
<dbReference type="GO" id="GO:0005758">
    <property type="term" value="C:mitochondrial intermembrane space"/>
    <property type="evidence" value="ECO:0007669"/>
    <property type="project" value="InterPro"/>
</dbReference>
<dbReference type="PROSITE" id="PS50904">
    <property type="entry name" value="PRELI_MSF1"/>
    <property type="match status" value="1"/>
</dbReference>
<evidence type="ECO:0000313" key="2">
    <source>
        <dbReference type="EMBL" id="GFO08051.1"/>
    </source>
</evidence>
<dbReference type="EMBL" id="BLXT01003938">
    <property type="protein sequence ID" value="GFO08051.1"/>
    <property type="molecule type" value="Genomic_DNA"/>
</dbReference>
<organism evidence="2 3">
    <name type="scientific">Plakobranchus ocellatus</name>
    <dbReference type="NCBI Taxonomy" id="259542"/>
    <lineage>
        <taxon>Eukaryota</taxon>
        <taxon>Metazoa</taxon>
        <taxon>Spiralia</taxon>
        <taxon>Lophotrochozoa</taxon>
        <taxon>Mollusca</taxon>
        <taxon>Gastropoda</taxon>
        <taxon>Heterobranchia</taxon>
        <taxon>Euthyneura</taxon>
        <taxon>Panpulmonata</taxon>
        <taxon>Sacoglossa</taxon>
        <taxon>Placobranchoidea</taxon>
        <taxon>Plakobranchidae</taxon>
        <taxon>Plakobranchus</taxon>
    </lineage>
</organism>
<evidence type="ECO:0000259" key="1">
    <source>
        <dbReference type="PROSITE" id="PS50904"/>
    </source>
</evidence>
<name>A0AAV4AA52_9GAST</name>
<reference evidence="2 3" key="1">
    <citation type="journal article" date="2021" name="Elife">
        <title>Chloroplast acquisition without the gene transfer in kleptoplastic sea slugs, Plakobranchus ocellatus.</title>
        <authorList>
            <person name="Maeda T."/>
            <person name="Takahashi S."/>
            <person name="Yoshida T."/>
            <person name="Shimamura S."/>
            <person name="Takaki Y."/>
            <person name="Nagai Y."/>
            <person name="Toyoda A."/>
            <person name="Suzuki Y."/>
            <person name="Arimoto A."/>
            <person name="Ishii H."/>
            <person name="Satoh N."/>
            <person name="Nishiyama T."/>
            <person name="Hasebe M."/>
            <person name="Maruyama T."/>
            <person name="Minagawa J."/>
            <person name="Obokata J."/>
            <person name="Shigenobu S."/>
        </authorList>
    </citation>
    <scope>NUCLEOTIDE SEQUENCE [LARGE SCALE GENOMIC DNA]</scope>
</reference>
<proteinExistence type="predicted"/>
<dbReference type="AlphaFoldDB" id="A0AAV4AA52"/>